<dbReference type="Proteomes" id="UP000324222">
    <property type="component" value="Unassembled WGS sequence"/>
</dbReference>
<gene>
    <name evidence="2" type="ORF">E2C01_024123</name>
</gene>
<organism evidence="2 3">
    <name type="scientific">Portunus trituberculatus</name>
    <name type="common">Swimming crab</name>
    <name type="synonym">Neptunus trituberculatus</name>
    <dbReference type="NCBI Taxonomy" id="210409"/>
    <lineage>
        <taxon>Eukaryota</taxon>
        <taxon>Metazoa</taxon>
        <taxon>Ecdysozoa</taxon>
        <taxon>Arthropoda</taxon>
        <taxon>Crustacea</taxon>
        <taxon>Multicrustacea</taxon>
        <taxon>Malacostraca</taxon>
        <taxon>Eumalacostraca</taxon>
        <taxon>Eucarida</taxon>
        <taxon>Decapoda</taxon>
        <taxon>Pleocyemata</taxon>
        <taxon>Brachyura</taxon>
        <taxon>Eubrachyura</taxon>
        <taxon>Portunoidea</taxon>
        <taxon>Portunidae</taxon>
        <taxon>Portuninae</taxon>
        <taxon>Portunus</taxon>
    </lineage>
</organism>
<dbReference type="EMBL" id="VSRR010002329">
    <property type="protein sequence ID" value="MPC30853.1"/>
    <property type="molecule type" value="Genomic_DNA"/>
</dbReference>
<name>A0A5B7ED08_PORTR</name>
<accession>A0A5B7ED08</accession>
<sequence>MEGREDLRTGGITTKHTAPPATLRGSSVTTAGGSMNARRRRGVGTGWARRDGRDGTGTSVQSNMMKRGAVKGGGASAKCLMNFFVPLDTLSWPSLSLWRGDAEGDIAGVLRLRFFRACLRRIRRCRVSISRDGRR</sequence>
<protein>
    <submittedName>
        <fullName evidence="2">Uncharacterized protein</fullName>
    </submittedName>
</protein>
<comment type="caution">
    <text evidence="2">The sequence shown here is derived from an EMBL/GenBank/DDBJ whole genome shotgun (WGS) entry which is preliminary data.</text>
</comment>
<evidence type="ECO:0000256" key="1">
    <source>
        <dbReference type="SAM" id="MobiDB-lite"/>
    </source>
</evidence>
<feature type="compositionally biased region" description="Polar residues" evidence="1">
    <location>
        <begin position="24"/>
        <end position="33"/>
    </location>
</feature>
<keyword evidence="3" id="KW-1185">Reference proteome</keyword>
<evidence type="ECO:0000313" key="2">
    <source>
        <dbReference type="EMBL" id="MPC30853.1"/>
    </source>
</evidence>
<feature type="region of interest" description="Disordered" evidence="1">
    <location>
        <begin position="1"/>
        <end position="61"/>
    </location>
</feature>
<dbReference type="AlphaFoldDB" id="A0A5B7ED08"/>
<reference evidence="2 3" key="1">
    <citation type="submission" date="2019-05" db="EMBL/GenBank/DDBJ databases">
        <title>Another draft genome of Portunus trituberculatus and its Hox gene families provides insights of decapod evolution.</title>
        <authorList>
            <person name="Jeong J.-H."/>
            <person name="Song I."/>
            <person name="Kim S."/>
            <person name="Choi T."/>
            <person name="Kim D."/>
            <person name="Ryu S."/>
            <person name="Kim W."/>
        </authorList>
    </citation>
    <scope>NUCLEOTIDE SEQUENCE [LARGE SCALE GENOMIC DNA]</scope>
    <source>
        <tissue evidence="2">Muscle</tissue>
    </source>
</reference>
<evidence type="ECO:0000313" key="3">
    <source>
        <dbReference type="Proteomes" id="UP000324222"/>
    </source>
</evidence>
<proteinExistence type="predicted"/>